<dbReference type="OrthoDB" id="8057740at2759"/>
<feature type="region of interest" description="Disordered" evidence="1">
    <location>
        <begin position="1"/>
        <end position="50"/>
    </location>
</feature>
<dbReference type="Proteomes" id="UP000606786">
    <property type="component" value="Unassembled WGS sequence"/>
</dbReference>
<reference evidence="2" key="1">
    <citation type="submission" date="2020-11" db="EMBL/GenBank/DDBJ databases">
        <authorList>
            <person name="Whitehead M."/>
        </authorList>
    </citation>
    <scope>NUCLEOTIDE SEQUENCE</scope>
    <source>
        <strain evidence="2">EGII</strain>
    </source>
</reference>
<dbReference type="AlphaFoldDB" id="A0A811UVR4"/>
<organism evidence="2 3">
    <name type="scientific">Ceratitis capitata</name>
    <name type="common">Mediterranean fruit fly</name>
    <name type="synonym">Tephritis capitata</name>
    <dbReference type="NCBI Taxonomy" id="7213"/>
    <lineage>
        <taxon>Eukaryota</taxon>
        <taxon>Metazoa</taxon>
        <taxon>Ecdysozoa</taxon>
        <taxon>Arthropoda</taxon>
        <taxon>Hexapoda</taxon>
        <taxon>Insecta</taxon>
        <taxon>Pterygota</taxon>
        <taxon>Neoptera</taxon>
        <taxon>Endopterygota</taxon>
        <taxon>Diptera</taxon>
        <taxon>Brachycera</taxon>
        <taxon>Muscomorpha</taxon>
        <taxon>Tephritoidea</taxon>
        <taxon>Tephritidae</taxon>
        <taxon>Ceratitis</taxon>
        <taxon>Ceratitis</taxon>
    </lineage>
</organism>
<proteinExistence type="predicted"/>
<keyword evidence="3" id="KW-1185">Reference proteome</keyword>
<evidence type="ECO:0000256" key="1">
    <source>
        <dbReference type="SAM" id="MobiDB-lite"/>
    </source>
</evidence>
<name>A0A811UVR4_CERCA</name>
<gene>
    <name evidence="2" type="ORF">CCAP1982_LOCUS9641</name>
</gene>
<dbReference type="EMBL" id="CAJHJT010000023">
    <property type="protein sequence ID" value="CAD7001143.1"/>
    <property type="molecule type" value="Genomic_DNA"/>
</dbReference>
<accession>A0A811UVR4</accession>
<comment type="caution">
    <text evidence="2">The sequence shown here is derived from an EMBL/GenBank/DDBJ whole genome shotgun (WGS) entry which is preliminary data.</text>
</comment>
<protein>
    <submittedName>
        <fullName evidence="2">(Mediterranean fruit fly) hypothetical protein</fullName>
    </submittedName>
</protein>
<feature type="compositionally biased region" description="Polar residues" evidence="1">
    <location>
        <begin position="12"/>
        <end position="50"/>
    </location>
</feature>
<sequence length="180" mass="19996">MSQRRSGENLPPQANSRELNRNSGVQTRSRNAPQTIQPVQSKDLDQQQTGGAASLLVTNAKEKNNDNNDEDNRIRNIVSAVISARNATIFSNLDDRISLLLEQKLEAAMTNLFERLNLNSQPAQPAVNRSPDASVPQINMPRNNSTPVWPTDANNFAINQDFPNQIDQFRFSNISSVPNS</sequence>
<evidence type="ECO:0000313" key="3">
    <source>
        <dbReference type="Proteomes" id="UP000606786"/>
    </source>
</evidence>
<feature type="non-terminal residue" evidence="2">
    <location>
        <position position="180"/>
    </location>
</feature>
<evidence type="ECO:0000313" key="2">
    <source>
        <dbReference type="EMBL" id="CAD7001143.1"/>
    </source>
</evidence>